<dbReference type="InterPro" id="IPR012281">
    <property type="entry name" value="Phospholipid_synth_PlsX-like"/>
</dbReference>
<keyword evidence="11" id="KW-0012">Acyltransferase</keyword>
<evidence type="ECO:0000313" key="12">
    <source>
        <dbReference type="Proteomes" id="UP001054846"/>
    </source>
</evidence>
<evidence type="ECO:0000256" key="10">
    <source>
        <dbReference type="HAMAP-Rule" id="MF_00019"/>
    </source>
</evidence>
<comment type="pathway">
    <text evidence="10">Lipid metabolism; phospholipid metabolism.</text>
</comment>
<comment type="function">
    <text evidence="10">Catalyzes the reversible formation of acyl-phosphate (acyl-PO(4)) from acyl-[acyl-carrier-protein] (acyl-ACP). This enzyme utilizes acyl-ACP as fatty acyl donor, but not acyl-CoA.</text>
</comment>
<keyword evidence="3 10" id="KW-0444">Lipid biosynthesis</keyword>
<evidence type="ECO:0000256" key="6">
    <source>
        <dbReference type="ARBA" id="ARBA00023209"/>
    </source>
</evidence>
<dbReference type="Gene3D" id="3.40.718.10">
    <property type="entry name" value="Isopropylmalate Dehydrogenase"/>
    <property type="match status" value="1"/>
</dbReference>
<dbReference type="InterPro" id="IPR003664">
    <property type="entry name" value="FA_synthesis"/>
</dbReference>
<comment type="similarity">
    <text evidence="10">Belongs to the PlsX family.</text>
</comment>
<dbReference type="SUPFAM" id="SSF53659">
    <property type="entry name" value="Isocitrate/Isopropylmalate dehydrogenase-like"/>
    <property type="match status" value="1"/>
</dbReference>
<dbReference type="EC" id="2.3.1.274" evidence="8 10"/>
<evidence type="ECO:0000256" key="4">
    <source>
        <dbReference type="ARBA" id="ARBA00022679"/>
    </source>
</evidence>
<evidence type="ECO:0000256" key="7">
    <source>
        <dbReference type="ARBA" id="ARBA00023264"/>
    </source>
</evidence>
<comment type="catalytic activity">
    <reaction evidence="1 10">
        <text>a fatty acyl-[ACP] + phosphate = an acyl phosphate + holo-[ACP]</text>
        <dbReference type="Rhea" id="RHEA:42292"/>
        <dbReference type="Rhea" id="RHEA-COMP:9685"/>
        <dbReference type="Rhea" id="RHEA-COMP:14125"/>
        <dbReference type="ChEBI" id="CHEBI:43474"/>
        <dbReference type="ChEBI" id="CHEBI:59918"/>
        <dbReference type="ChEBI" id="CHEBI:64479"/>
        <dbReference type="ChEBI" id="CHEBI:138651"/>
        <dbReference type="EC" id="2.3.1.274"/>
    </reaction>
</comment>
<sequence length="338" mass="36062">MNGWEKTVRIAIDAMGGDYAPQEIVQGALLARAQLGVDIVLVGSAEAILPELRRHNAAQSVEIVDAPEQVGMGEEPTIVRRKPNSSIMVTMDLVKQGRAEAAVAAGNTGAAMAAALFRIGRLPGIERPAIGAMLPTLKLGKRVLLLDVGANTDSRPRFLEQFALMGALYSRYVLGVAEPKVGLLNIGEERGKGNELVADAYEMLVNNPHVPFAGNCEGRDVMTGRFDVVVCDGFMGNVLLKFAEGVGLVALQILREELPRGIPGKIGIALMRNNLGQVKQRMDYAAYGGGLLLGVNGVCIIAHGSSKAQGILSAIRLAKEALDNRVLERIQQQLILPM</sequence>
<accession>A0ABY3PP20</accession>
<evidence type="ECO:0000256" key="1">
    <source>
        <dbReference type="ARBA" id="ARBA00001232"/>
    </source>
</evidence>
<proteinExistence type="inferred from homology"/>
<reference evidence="11 12" key="1">
    <citation type="journal article" date="2021" name="Genome Biol. Evol.">
        <title>Complete Genome Sequencing of a Novel Gloeobacter Species from a Waterfall Cave in Mexico.</title>
        <authorList>
            <person name="Saw J.H."/>
            <person name="Cardona T."/>
            <person name="Montejano G."/>
        </authorList>
    </citation>
    <scope>NUCLEOTIDE SEQUENCE [LARGE SCALE GENOMIC DNA]</scope>
    <source>
        <strain evidence="11">MG652769</strain>
    </source>
</reference>
<dbReference type="PANTHER" id="PTHR30100:SF1">
    <property type="entry name" value="PHOSPHATE ACYLTRANSFERASE"/>
    <property type="match status" value="1"/>
</dbReference>
<keyword evidence="5 10" id="KW-0443">Lipid metabolism</keyword>
<name>A0ABY3PP20_9CYAN</name>
<evidence type="ECO:0000313" key="11">
    <source>
        <dbReference type="EMBL" id="UFP95379.1"/>
    </source>
</evidence>
<evidence type="ECO:0000256" key="9">
    <source>
        <dbReference type="ARBA" id="ARBA00046608"/>
    </source>
</evidence>
<comment type="subcellular location">
    <subcellularLocation>
        <location evidence="10">Cytoplasm</location>
    </subcellularLocation>
    <text evidence="10">Associated with the membrane possibly through PlsY.</text>
</comment>
<dbReference type="Pfam" id="PF02504">
    <property type="entry name" value="FA_synthesis"/>
    <property type="match status" value="1"/>
</dbReference>
<dbReference type="GO" id="GO:0016746">
    <property type="term" value="F:acyltransferase activity"/>
    <property type="evidence" value="ECO:0007669"/>
    <property type="project" value="UniProtKB-KW"/>
</dbReference>
<dbReference type="Proteomes" id="UP001054846">
    <property type="component" value="Chromosome"/>
</dbReference>
<dbReference type="PANTHER" id="PTHR30100">
    <property type="entry name" value="FATTY ACID/PHOSPHOLIPID SYNTHESIS PROTEIN PLSX"/>
    <property type="match status" value="1"/>
</dbReference>
<keyword evidence="12" id="KW-1185">Reference proteome</keyword>
<organism evidence="11 12">
    <name type="scientific">Gloeobacter morelensis MG652769</name>
    <dbReference type="NCBI Taxonomy" id="2781736"/>
    <lineage>
        <taxon>Bacteria</taxon>
        <taxon>Bacillati</taxon>
        <taxon>Cyanobacteriota</taxon>
        <taxon>Cyanophyceae</taxon>
        <taxon>Gloeobacterales</taxon>
        <taxon>Gloeobacteraceae</taxon>
        <taxon>Gloeobacter</taxon>
        <taxon>Gloeobacter morelensis</taxon>
    </lineage>
</organism>
<protein>
    <recommendedName>
        <fullName evidence="8 10">Phosphate acyltransferase</fullName>
        <ecNumber evidence="8 10">2.3.1.274</ecNumber>
    </recommendedName>
    <alternativeName>
        <fullName evidence="10">Acyl-ACP phosphotransacylase</fullName>
    </alternativeName>
    <alternativeName>
        <fullName evidence="10">Acyl-[acyl-carrier-protein]--phosphate acyltransferase</fullName>
    </alternativeName>
    <alternativeName>
        <fullName evidence="10">Phosphate-acyl-ACP acyltransferase</fullName>
    </alternativeName>
</protein>
<keyword evidence="2 10" id="KW-0963">Cytoplasm</keyword>
<evidence type="ECO:0000256" key="3">
    <source>
        <dbReference type="ARBA" id="ARBA00022516"/>
    </source>
</evidence>
<gene>
    <name evidence="10 11" type="primary">plsX</name>
    <name evidence="11" type="ORF">ISF26_03775</name>
</gene>
<dbReference type="RefSeq" id="WP_418886952.1">
    <property type="nucleotide sequence ID" value="NZ_CP063845.1"/>
</dbReference>
<dbReference type="HAMAP" id="MF_00019">
    <property type="entry name" value="PlsX"/>
    <property type="match status" value="1"/>
</dbReference>
<keyword evidence="4 10" id="KW-0808">Transferase</keyword>
<evidence type="ECO:0000256" key="5">
    <source>
        <dbReference type="ARBA" id="ARBA00023098"/>
    </source>
</evidence>
<comment type="subunit">
    <text evidence="9 10">Homodimer. Probably interacts with PlsY.</text>
</comment>
<evidence type="ECO:0000256" key="2">
    <source>
        <dbReference type="ARBA" id="ARBA00022490"/>
    </source>
</evidence>
<dbReference type="PIRSF" id="PIRSF002465">
    <property type="entry name" value="Phsphlp_syn_PlsX"/>
    <property type="match status" value="1"/>
</dbReference>
<evidence type="ECO:0000256" key="8">
    <source>
        <dbReference type="ARBA" id="ARBA00024069"/>
    </source>
</evidence>
<keyword evidence="6 10" id="KW-0594">Phospholipid biosynthesis</keyword>
<keyword evidence="7 10" id="KW-1208">Phospholipid metabolism</keyword>
<dbReference type="EMBL" id="CP063845">
    <property type="protein sequence ID" value="UFP95379.1"/>
    <property type="molecule type" value="Genomic_DNA"/>
</dbReference>
<dbReference type="NCBIfam" id="TIGR00182">
    <property type="entry name" value="plsX"/>
    <property type="match status" value="1"/>
</dbReference>